<dbReference type="RefSeq" id="WP_143372579.1">
    <property type="nucleotide sequence ID" value="NZ_VJVZ01000003.1"/>
</dbReference>
<dbReference type="OrthoDB" id="714416at2"/>
<proteinExistence type="predicted"/>
<dbReference type="EMBL" id="VJVZ01000003">
    <property type="protein sequence ID" value="TRW25915.1"/>
    <property type="molecule type" value="Genomic_DNA"/>
</dbReference>
<name>A0A552V614_9FLAO</name>
<dbReference type="AlphaFoldDB" id="A0A552V614"/>
<reference evidence="1 2" key="1">
    <citation type="submission" date="2019-07" db="EMBL/GenBank/DDBJ databases">
        <title>Flavobacterium sp. nov., isolated from glacier ice.</title>
        <authorList>
            <person name="Liu Q."/>
            <person name="Xin Y.-H."/>
        </authorList>
    </citation>
    <scope>NUCLEOTIDE SEQUENCE [LARGE SCALE GENOMIC DNA]</scope>
    <source>
        <strain evidence="1 2">ZT4R6</strain>
    </source>
</reference>
<gene>
    <name evidence="1" type="ORF">FMM05_06745</name>
</gene>
<evidence type="ECO:0000313" key="2">
    <source>
        <dbReference type="Proteomes" id="UP000320643"/>
    </source>
</evidence>
<organism evidence="1 2">
    <name type="scientific">Flavobacterium zepuense</name>
    <dbReference type="NCBI Taxonomy" id="2593302"/>
    <lineage>
        <taxon>Bacteria</taxon>
        <taxon>Pseudomonadati</taxon>
        <taxon>Bacteroidota</taxon>
        <taxon>Flavobacteriia</taxon>
        <taxon>Flavobacteriales</taxon>
        <taxon>Flavobacteriaceae</taxon>
        <taxon>Flavobacterium</taxon>
    </lineage>
</organism>
<comment type="caution">
    <text evidence="1">The sequence shown here is derived from an EMBL/GenBank/DDBJ whole genome shotgun (WGS) entry which is preliminary data.</text>
</comment>
<protein>
    <submittedName>
        <fullName evidence="1">Uncharacterized protein</fullName>
    </submittedName>
</protein>
<accession>A0A552V614</accession>
<evidence type="ECO:0000313" key="1">
    <source>
        <dbReference type="EMBL" id="TRW25915.1"/>
    </source>
</evidence>
<sequence length="522" mass="61556">MYKNHNELTDNLFSLVKSLTASEKRQFTLYVGRVPLNNESKFISLFKILSTQEKYNETEILQCTDISKQQLSNVKSHLYNQILTSLRLNPSKRNIPLQIREQLDFAFILYRKGLYQQSLKLLDKLKTLALHYEEKNIGYEILDLEKIIESQYITRSRPNRADLLIGQTNELTFLNGVASQLSNLALHMYNTFLKNGYARMEEESKEISNHFFNNLPDYDDARLGFREKLWYNQAYLWYSFIIQDFISCYRHATRWVALFDKNPHLIVVHPVFYIKGNHYILESLFYLNRPKQFEAALNNFETIVSGPDIPDDDNITVLSFLYLYSNKLNLRFMKADYSDGEELLDTIHKKLNRYRDKIDEHHIMILYYKMACLHFGNNKYDKCIFFLKKIIHSKATHLREDLVCFARILNLAAHYEAGLDYRLEALIKSTHTFLSKMNHLHEVQKALMEFLKNLPQISPLRIKAEFKRFHAVLSEYENHPFERRAFLYLDLLSWLESNITGQPIAVVIAKKVAAKNKARGIV</sequence>
<keyword evidence="2" id="KW-1185">Reference proteome</keyword>
<dbReference type="Proteomes" id="UP000320643">
    <property type="component" value="Unassembled WGS sequence"/>
</dbReference>